<evidence type="ECO:0000256" key="11">
    <source>
        <dbReference type="PIRSR" id="PIRSR000445-2"/>
    </source>
</evidence>
<dbReference type="EC" id="1.2.1.70" evidence="3 9"/>
<dbReference type="Pfam" id="PF05201">
    <property type="entry name" value="GlutR_N"/>
    <property type="match status" value="1"/>
</dbReference>
<dbReference type="PROSITE" id="PS00747">
    <property type="entry name" value="GLUTR"/>
    <property type="match status" value="1"/>
</dbReference>
<evidence type="ECO:0000256" key="1">
    <source>
        <dbReference type="ARBA" id="ARBA00005059"/>
    </source>
</evidence>
<dbReference type="FunFam" id="3.30.460.30:FF:000001">
    <property type="entry name" value="Glutamyl-tRNA reductase"/>
    <property type="match status" value="1"/>
</dbReference>
<evidence type="ECO:0000256" key="13">
    <source>
        <dbReference type="PIRSR" id="PIRSR000445-4"/>
    </source>
</evidence>
<feature type="binding site" evidence="9 12">
    <location>
        <begin position="189"/>
        <end position="194"/>
    </location>
    <ligand>
        <name>NADP(+)</name>
        <dbReference type="ChEBI" id="CHEBI:58349"/>
    </ligand>
</feature>
<dbReference type="InterPro" id="IPR000343">
    <property type="entry name" value="4pyrrol_synth_GluRdtase"/>
</dbReference>
<dbReference type="Pfam" id="PF01488">
    <property type="entry name" value="Shikimate_DH"/>
    <property type="match status" value="1"/>
</dbReference>
<dbReference type="PANTHER" id="PTHR43120">
    <property type="entry name" value="GLUTAMYL-TRNA REDUCTASE 1, CHLOROPLASTIC"/>
    <property type="match status" value="1"/>
</dbReference>
<dbReference type="KEGG" id="pdec:H1Q58_06890"/>
<keyword evidence="6 9" id="KW-0627">Porphyrin biosynthesis</keyword>
<evidence type="ECO:0000256" key="2">
    <source>
        <dbReference type="ARBA" id="ARBA00005916"/>
    </source>
</evidence>
<feature type="binding site" evidence="9 11">
    <location>
        <position position="109"/>
    </location>
    <ligand>
        <name>substrate</name>
    </ligand>
</feature>
<evidence type="ECO:0000256" key="12">
    <source>
        <dbReference type="PIRSR" id="PIRSR000445-3"/>
    </source>
</evidence>
<comment type="miscellaneous">
    <text evidence="9">During catalysis, the active site Cys acts as a nucleophile attacking the alpha-carbonyl group of tRNA-bound glutamate with the formation of a thioester intermediate between enzyme and glutamate, and the concomitant release of tRNA(Glu). The thioester intermediate is finally reduced by direct hydride transfer from NADPH, to form the product GSA.</text>
</comment>
<reference evidence="19 20" key="1">
    <citation type="submission" date="2020-07" db="EMBL/GenBank/DDBJ databases">
        <title>Screening of a cold-adapted Planococcus bacterium producing protease in traditional shrimp paste and protease identification by genome sequencing.</title>
        <authorList>
            <person name="Gao R."/>
            <person name="Leng W."/>
            <person name="Chu Q."/>
            <person name="Wu X."/>
            <person name="Liu H."/>
            <person name="Li X."/>
        </authorList>
    </citation>
    <scope>NUCLEOTIDE SEQUENCE [LARGE SCALE GENOMIC DNA]</scope>
    <source>
        <strain evidence="19 20">XJ11</strain>
    </source>
</reference>
<dbReference type="PANTHER" id="PTHR43120:SF1">
    <property type="entry name" value="GLUTAMYL-TRNA REDUCTASE 1, CHLOROPLASTIC"/>
    <property type="match status" value="1"/>
</dbReference>
<evidence type="ECO:0000313" key="19">
    <source>
        <dbReference type="EMBL" id="QMT18680.1"/>
    </source>
</evidence>
<feature type="region of interest" description="Disordered" evidence="15">
    <location>
        <begin position="430"/>
        <end position="460"/>
    </location>
</feature>
<feature type="active site" description="Nucleophile" evidence="9 10">
    <location>
        <position position="50"/>
    </location>
</feature>
<dbReference type="Gene3D" id="3.30.460.30">
    <property type="entry name" value="Glutamyl-tRNA reductase, N-terminal domain"/>
    <property type="match status" value="1"/>
</dbReference>
<dbReference type="PIRSF" id="PIRSF000445">
    <property type="entry name" value="4pyrrol_synth_GluRdtase"/>
    <property type="match status" value="1"/>
</dbReference>
<dbReference type="InterPro" id="IPR015896">
    <property type="entry name" value="4pyrrol_synth_GluRdtase_dimer"/>
</dbReference>
<comment type="catalytic activity">
    <reaction evidence="7 9 14">
        <text>(S)-4-amino-5-oxopentanoate + tRNA(Glu) + NADP(+) = L-glutamyl-tRNA(Glu) + NADPH + H(+)</text>
        <dbReference type="Rhea" id="RHEA:12344"/>
        <dbReference type="Rhea" id="RHEA-COMP:9663"/>
        <dbReference type="Rhea" id="RHEA-COMP:9680"/>
        <dbReference type="ChEBI" id="CHEBI:15378"/>
        <dbReference type="ChEBI" id="CHEBI:57501"/>
        <dbReference type="ChEBI" id="CHEBI:57783"/>
        <dbReference type="ChEBI" id="CHEBI:58349"/>
        <dbReference type="ChEBI" id="CHEBI:78442"/>
        <dbReference type="ChEBI" id="CHEBI:78520"/>
        <dbReference type="EC" id="1.2.1.70"/>
    </reaction>
</comment>
<dbReference type="UniPathway" id="UPA00251">
    <property type="reaction ID" value="UER00316"/>
</dbReference>
<dbReference type="GO" id="GO:0008883">
    <property type="term" value="F:glutamyl-tRNA reductase activity"/>
    <property type="evidence" value="ECO:0007669"/>
    <property type="project" value="UniProtKB-UniRule"/>
</dbReference>
<evidence type="ECO:0000256" key="9">
    <source>
        <dbReference type="HAMAP-Rule" id="MF_00087"/>
    </source>
</evidence>
<accession>A0A7D7RFU2</accession>
<dbReference type="GO" id="GO:0006782">
    <property type="term" value="P:protoporphyrinogen IX biosynthetic process"/>
    <property type="evidence" value="ECO:0007669"/>
    <property type="project" value="UniProtKB-UniRule"/>
</dbReference>
<name>A0A7D7RFU2_PLAMR</name>
<feature type="binding site" evidence="9 11">
    <location>
        <position position="120"/>
    </location>
    <ligand>
        <name>substrate</name>
    </ligand>
</feature>
<comment type="pathway">
    <text evidence="1 9 14">Porphyrin-containing compound metabolism; protoporphyrin-IX biosynthesis; 5-aminolevulinate from L-glutamyl-tRNA(Glu): step 1/2.</text>
</comment>
<evidence type="ECO:0000256" key="8">
    <source>
        <dbReference type="ARBA" id="ARBA00068659"/>
    </source>
</evidence>
<dbReference type="Gene3D" id="3.40.50.720">
    <property type="entry name" value="NAD(P)-binding Rossmann-like Domain"/>
    <property type="match status" value="1"/>
</dbReference>
<evidence type="ECO:0000313" key="20">
    <source>
        <dbReference type="Proteomes" id="UP000514716"/>
    </source>
</evidence>
<feature type="site" description="Important for activity" evidence="9 13">
    <location>
        <position position="99"/>
    </location>
</feature>
<dbReference type="GO" id="GO:0050661">
    <property type="term" value="F:NADP binding"/>
    <property type="evidence" value="ECO:0007669"/>
    <property type="project" value="InterPro"/>
</dbReference>
<feature type="compositionally biased region" description="Basic and acidic residues" evidence="15">
    <location>
        <begin position="430"/>
        <end position="447"/>
    </location>
</feature>
<dbReference type="SUPFAM" id="SSF69742">
    <property type="entry name" value="Glutamyl tRNA-reductase catalytic, N-terminal domain"/>
    <property type="match status" value="1"/>
</dbReference>
<protein>
    <recommendedName>
        <fullName evidence="8 9">Glutamyl-tRNA reductase</fullName>
        <shortName evidence="9">GluTR</shortName>
        <ecNumber evidence="3 9">1.2.1.70</ecNumber>
    </recommendedName>
</protein>
<evidence type="ECO:0000259" key="18">
    <source>
        <dbReference type="Pfam" id="PF05201"/>
    </source>
</evidence>
<evidence type="ECO:0000256" key="15">
    <source>
        <dbReference type="SAM" id="MobiDB-lite"/>
    </source>
</evidence>
<evidence type="ECO:0000256" key="5">
    <source>
        <dbReference type="ARBA" id="ARBA00023002"/>
    </source>
</evidence>
<comment type="subunit">
    <text evidence="9">Homodimer.</text>
</comment>
<dbReference type="CDD" id="cd05213">
    <property type="entry name" value="NAD_bind_Glutamyl_tRNA_reduct"/>
    <property type="match status" value="1"/>
</dbReference>
<evidence type="ECO:0000256" key="6">
    <source>
        <dbReference type="ARBA" id="ARBA00023244"/>
    </source>
</evidence>
<comment type="domain">
    <text evidence="9">Possesses an unusual extended V-shaped dimeric structure with each monomer consisting of three distinct domains arranged along a curved 'spinal' alpha-helix. The N-terminal catalytic domain specifically recognizes the glutamate moiety of the substrate. The second domain is the NADPH-binding domain, and the third C-terminal domain is responsible for dimerization.</text>
</comment>
<feature type="domain" description="Tetrapyrrole biosynthesis glutamyl-tRNA reductase dimerisation" evidence="16">
    <location>
        <begin position="323"/>
        <end position="419"/>
    </location>
</feature>
<evidence type="ECO:0000256" key="4">
    <source>
        <dbReference type="ARBA" id="ARBA00022857"/>
    </source>
</evidence>
<dbReference type="InterPro" id="IPR006151">
    <property type="entry name" value="Shikm_DH/Glu-tRNA_Rdtase"/>
</dbReference>
<dbReference type="Pfam" id="PF00745">
    <property type="entry name" value="GlutR_dimer"/>
    <property type="match status" value="1"/>
</dbReference>
<evidence type="ECO:0000256" key="10">
    <source>
        <dbReference type="PIRSR" id="PIRSR000445-1"/>
    </source>
</evidence>
<dbReference type="RefSeq" id="WP_182093194.1">
    <property type="nucleotide sequence ID" value="NZ_CP059540.1"/>
</dbReference>
<keyword evidence="5 9" id="KW-0560">Oxidoreductase</keyword>
<dbReference type="InterPro" id="IPR036291">
    <property type="entry name" value="NAD(P)-bd_dom_sf"/>
</dbReference>
<dbReference type="Proteomes" id="UP000514716">
    <property type="component" value="Chromosome"/>
</dbReference>
<gene>
    <name evidence="9" type="primary">hemA</name>
    <name evidence="19" type="ORF">H1Q58_06890</name>
</gene>
<dbReference type="InterPro" id="IPR036453">
    <property type="entry name" value="GluRdtase_dimer_dom_sf"/>
</dbReference>
<comment type="function">
    <text evidence="9">Catalyzes the NADPH-dependent reduction of glutamyl-tRNA(Glu) to glutamate 1-semialdehyde (GSA).</text>
</comment>
<dbReference type="HAMAP" id="MF_00087">
    <property type="entry name" value="Glu_tRNA_reductase"/>
    <property type="match status" value="1"/>
</dbReference>
<dbReference type="SUPFAM" id="SSF69075">
    <property type="entry name" value="Glutamyl tRNA-reductase dimerization domain"/>
    <property type="match status" value="1"/>
</dbReference>
<feature type="domain" description="Glutamyl-tRNA reductase N-terminal" evidence="18">
    <location>
        <begin position="6"/>
        <end position="156"/>
    </location>
</feature>
<feature type="compositionally biased region" description="Polar residues" evidence="15">
    <location>
        <begin position="448"/>
        <end position="460"/>
    </location>
</feature>
<keyword evidence="20" id="KW-1185">Reference proteome</keyword>
<evidence type="ECO:0000259" key="16">
    <source>
        <dbReference type="Pfam" id="PF00745"/>
    </source>
</evidence>
<dbReference type="NCBIfam" id="TIGR01035">
    <property type="entry name" value="hemA"/>
    <property type="match status" value="1"/>
</dbReference>
<dbReference type="AlphaFoldDB" id="A0A7D7RFU2"/>
<proteinExistence type="inferred from homology"/>
<dbReference type="FunFam" id="3.40.50.720:FF:000031">
    <property type="entry name" value="Glutamyl-tRNA reductase"/>
    <property type="match status" value="1"/>
</dbReference>
<evidence type="ECO:0000256" key="7">
    <source>
        <dbReference type="ARBA" id="ARBA00047464"/>
    </source>
</evidence>
<dbReference type="InterPro" id="IPR015895">
    <property type="entry name" value="4pyrrol_synth_GluRdtase_N"/>
</dbReference>
<sequence length="460" mass="51496">MHTLVVGVNYRSAPVSIREKLSFIESELPQAMQALQQQKSILENVIVSTCNRTEIYAVVDQLHTGRFYVKQFLASYFDIPMEQFSQYLFIHEQDEAIDHLFRVTAGIDSMVLGETQILGQVKSSFLAGQEIGTTGTVFNQLFKQAVTLAKRAHNETAIGENAVSVSYAAVELGKKIFGSLKNKHVVILGAGKMGELAIKNLQGSGADRITVINRTFEKAEVLANKFGGMAKPLNQLQCALLEADILISSTGSTDFVIDLELMQFVEKLRKGKPLFMVDIAVPRDMDPRIGDLQNVFLYDIDDMQGIVEANLAERERAAKQIGVMITQEAEQFNDWLGTLGVVPVISALREKALGIQAETMESIENKMPDLTDREKKILNKHTKSIINQLLKEPILQAKEMGTAKKSREQLEMFMQIFGIEEEVEEQREKQALATRQKAERARLEKQQESLQAQENPGYTV</sequence>
<feature type="domain" description="Quinate/shikimate 5-dehydrogenase/glutamyl-tRNA reductase" evidence="17">
    <location>
        <begin position="171"/>
        <end position="306"/>
    </location>
</feature>
<comment type="similarity">
    <text evidence="2 9 14">Belongs to the glutamyl-tRNA reductase family.</text>
</comment>
<evidence type="ECO:0000256" key="3">
    <source>
        <dbReference type="ARBA" id="ARBA00012970"/>
    </source>
</evidence>
<keyword evidence="4 9" id="KW-0521">NADP</keyword>
<feature type="binding site" evidence="9 11">
    <location>
        <begin position="49"/>
        <end position="52"/>
    </location>
    <ligand>
        <name>substrate</name>
    </ligand>
</feature>
<organism evidence="19 20">
    <name type="scientific">Planococcus maritimus</name>
    <dbReference type="NCBI Taxonomy" id="192421"/>
    <lineage>
        <taxon>Bacteria</taxon>
        <taxon>Bacillati</taxon>
        <taxon>Bacillota</taxon>
        <taxon>Bacilli</taxon>
        <taxon>Bacillales</taxon>
        <taxon>Caryophanaceae</taxon>
        <taxon>Planococcus</taxon>
    </lineage>
</organism>
<dbReference type="InterPro" id="IPR036343">
    <property type="entry name" value="GluRdtase_N_sf"/>
</dbReference>
<evidence type="ECO:0000259" key="17">
    <source>
        <dbReference type="Pfam" id="PF01488"/>
    </source>
</evidence>
<evidence type="ECO:0000256" key="14">
    <source>
        <dbReference type="RuleBase" id="RU000584"/>
    </source>
</evidence>
<dbReference type="InterPro" id="IPR018214">
    <property type="entry name" value="GluRdtase_CS"/>
</dbReference>
<feature type="binding site" evidence="9 11">
    <location>
        <begin position="114"/>
        <end position="116"/>
    </location>
    <ligand>
        <name>substrate</name>
    </ligand>
</feature>
<dbReference type="SUPFAM" id="SSF51735">
    <property type="entry name" value="NAD(P)-binding Rossmann-fold domains"/>
    <property type="match status" value="1"/>
</dbReference>
<dbReference type="EMBL" id="CP059540">
    <property type="protein sequence ID" value="QMT18680.1"/>
    <property type="molecule type" value="Genomic_DNA"/>
</dbReference>